<evidence type="ECO:0000313" key="3">
    <source>
        <dbReference type="Proteomes" id="UP001589535"/>
    </source>
</evidence>
<dbReference type="Proteomes" id="UP001589535">
    <property type="component" value="Unassembled WGS sequence"/>
</dbReference>
<organism evidence="2 3">
    <name type="scientific">Amycolatopsis plumensis</name>
    <dbReference type="NCBI Taxonomy" id="236508"/>
    <lineage>
        <taxon>Bacteria</taxon>
        <taxon>Bacillati</taxon>
        <taxon>Actinomycetota</taxon>
        <taxon>Actinomycetes</taxon>
        <taxon>Pseudonocardiales</taxon>
        <taxon>Pseudonocardiaceae</taxon>
        <taxon>Amycolatopsis</taxon>
    </lineage>
</organism>
<dbReference type="RefSeq" id="WP_378194839.1">
    <property type="nucleotide sequence ID" value="NZ_JBHMBK010000012.1"/>
</dbReference>
<keyword evidence="1" id="KW-1133">Transmembrane helix</keyword>
<keyword evidence="3" id="KW-1185">Reference proteome</keyword>
<keyword evidence="1" id="KW-0472">Membrane</keyword>
<feature type="transmembrane region" description="Helical" evidence="1">
    <location>
        <begin position="309"/>
        <end position="333"/>
    </location>
</feature>
<evidence type="ECO:0000256" key="1">
    <source>
        <dbReference type="SAM" id="Phobius"/>
    </source>
</evidence>
<dbReference type="EMBL" id="JBHMBK010000012">
    <property type="protein sequence ID" value="MFB9686135.1"/>
    <property type="molecule type" value="Genomic_DNA"/>
</dbReference>
<accession>A0ABV5U427</accession>
<proteinExistence type="predicted"/>
<feature type="transmembrane region" description="Helical" evidence="1">
    <location>
        <begin position="607"/>
        <end position="626"/>
    </location>
</feature>
<comment type="caution">
    <text evidence="2">The sequence shown here is derived from an EMBL/GenBank/DDBJ whole genome shotgun (WGS) entry which is preliminary data.</text>
</comment>
<reference evidence="2 3" key="1">
    <citation type="submission" date="2024-09" db="EMBL/GenBank/DDBJ databases">
        <authorList>
            <person name="Sun Q."/>
            <person name="Mori K."/>
        </authorList>
    </citation>
    <scope>NUCLEOTIDE SEQUENCE [LARGE SCALE GENOMIC DNA]</scope>
    <source>
        <strain evidence="2 3">JCM 13852</strain>
    </source>
</reference>
<keyword evidence="1" id="KW-0812">Transmembrane</keyword>
<sequence>MEQIVSKPHFKYNLRALNVSPQRFPDFIERCLTFAGAQELASHLSQTKAGDYVVAAALRLLDFAALLDSINTGGYEGGLCVKLSDGIGKSVLFSFPLIGGDVRRLNVSLMATEISRPILSSLANSPAGRQLSVKLMTGDWDWASRIYLDSLRTEETGRNLTFLANSPGGQELARALAATDGGVTFLRMLLGDRRFVGLGAELLKSDERRRFLVDFCGTPAVVGFVERLVARDDASELMHDVLDSRYVSDILSPLLANGGLQSLLDDLSDSARRSSTARKIADLLAEDIDDEVRLAFGQALLATFFPSVMAIWLAGLGVVVTVQVVYLAAVIAVTDRDDVSNGVAETDSNEEDLWIPHAAGDRPPPDSDTWRKVIGARLDERGAPSVSPADLENNELLAGAIYRFLATKNVGRPSSSHQDKVLLQLLVDWYLRGESDVELSQGQRLHRMVNLLYADLADRAGLGEDQILDTRQQLADQTGMPVDEVMIVDLARSIAENAGLPFDDDSGSPQDEPPAWLGAVERAVQAAVKGSTRDRWVQRLDGLLVNLAASGIGGAIGAAVSALMGLAPYEEAQIFEIDARVAYELPRWRQSIINEDSNDTWTQEDELALIFAIHALSVITICGAYARRDAPAAKAEVEMFTPPLRLNTEFVKVAAENMGMNVFHTG</sequence>
<evidence type="ECO:0000313" key="2">
    <source>
        <dbReference type="EMBL" id="MFB9686135.1"/>
    </source>
</evidence>
<gene>
    <name evidence="2" type="ORF">ACFFTO_18215</name>
</gene>
<protein>
    <submittedName>
        <fullName evidence="2">Uncharacterized protein</fullName>
    </submittedName>
</protein>
<feature type="transmembrane region" description="Helical" evidence="1">
    <location>
        <begin position="543"/>
        <end position="566"/>
    </location>
</feature>
<name>A0ABV5U427_9PSEU</name>